<evidence type="ECO:0000313" key="1">
    <source>
        <dbReference type="EMBL" id="OAZ75081.1"/>
    </source>
</evidence>
<dbReference type="Gene3D" id="1.20.1440.320">
    <property type="match status" value="1"/>
</dbReference>
<dbReference type="eggNOG" id="COG0560">
    <property type="taxonomic scope" value="Bacteria"/>
</dbReference>
<comment type="caution">
    <text evidence="1">The sequence shown here is derived from an EMBL/GenBank/DDBJ whole genome shotgun (WGS) entry which is preliminary data.</text>
</comment>
<proteinExistence type="predicted"/>
<dbReference type="InterPro" id="IPR023214">
    <property type="entry name" value="HAD_sf"/>
</dbReference>
<organism evidence="1 2">
    <name type="scientific">Acetobacter pasteurianus</name>
    <name type="common">Acetobacter turbidans</name>
    <dbReference type="NCBI Taxonomy" id="438"/>
    <lineage>
        <taxon>Bacteria</taxon>
        <taxon>Pseudomonadati</taxon>
        <taxon>Pseudomonadota</taxon>
        <taxon>Alphaproteobacteria</taxon>
        <taxon>Acetobacterales</taxon>
        <taxon>Acetobacteraceae</taxon>
        <taxon>Acetobacter</taxon>
    </lineage>
</organism>
<dbReference type="InterPro" id="IPR006311">
    <property type="entry name" value="TAT_signal"/>
</dbReference>
<dbReference type="Gene3D" id="3.40.50.1000">
    <property type="entry name" value="HAD superfamily/HAD-like"/>
    <property type="match status" value="1"/>
</dbReference>
<sequence>MRNSLSRRRFGLCCAGMGISALAGPPVVARATSIPELMEREPPMLETLKWAPHVHKAIQNVINANGQYSSTYNPQRRPYVVVDWNNTAIVGDVQETLFLYMLEHFSFLMRADEFRHLIHVHAFAHPLPAPFVNMAGQPVSFPVLVDDLIEDYRALAARYGHMPYPLPRDVLAKDITLQAFRARMAFCQQAVAALHGPEAAQRWMIRLVAGQTAADVIALSRAANEWCLGASITTQTWECPAERPGKAGPVSAKVVQALRLTPEMANLFQILQEHGIDPVICTSGMEDITALFATSAEYGYNLPREHVFGARLAERKKILLSTEVARYPFPADAGKTAIIHKYFVAKRQMPPLMIFAGEDCSAHMLEAFPDSKLNCLINRKQSAPMQKFLQKAAQSASDTAPRQFYLQGRDENTGEWLPEEGSILLGETNPSLPT</sequence>
<dbReference type="InterPro" id="IPR036412">
    <property type="entry name" value="HAD-like_sf"/>
</dbReference>
<dbReference type="EMBL" id="LYUD01000045">
    <property type="protein sequence ID" value="OAZ75081.1"/>
    <property type="molecule type" value="Genomic_DNA"/>
</dbReference>
<dbReference type="RefSeq" id="WP_003628520.1">
    <property type="nucleotide sequence ID" value="NZ_LYUD01000045.1"/>
</dbReference>
<dbReference type="OrthoDB" id="9799365at2"/>
<reference evidence="1 2" key="1">
    <citation type="submission" date="2016-05" db="EMBL/GenBank/DDBJ databases">
        <title>Genome sequencing of Acetobacter pasteurianus strain SRCM100623.</title>
        <authorList>
            <person name="Song Y.R."/>
        </authorList>
    </citation>
    <scope>NUCLEOTIDE SEQUENCE [LARGE SCALE GENOMIC DNA]</scope>
    <source>
        <strain evidence="1 2">SRCM100623</strain>
    </source>
</reference>
<evidence type="ECO:0000313" key="2">
    <source>
        <dbReference type="Proteomes" id="UP000093796"/>
    </source>
</evidence>
<dbReference type="PATRIC" id="fig|438.15.peg.574"/>
<protein>
    <submittedName>
        <fullName evidence="1">Uncharacterized protein</fullName>
    </submittedName>
</protein>
<name>A0A1A0DJN2_ACEPA</name>
<dbReference type="Proteomes" id="UP000093796">
    <property type="component" value="Unassembled WGS sequence"/>
</dbReference>
<accession>A0A1A0DJN2</accession>
<gene>
    <name evidence="1" type="ORF">SRCM100623_00505</name>
</gene>
<dbReference type="PROSITE" id="PS51318">
    <property type="entry name" value="TAT"/>
    <property type="match status" value="1"/>
</dbReference>
<dbReference type="SUPFAM" id="SSF56784">
    <property type="entry name" value="HAD-like"/>
    <property type="match status" value="1"/>
</dbReference>
<dbReference type="AlphaFoldDB" id="A0A1A0DJN2"/>